<sequence>MAGDVTQQLNTTAAKQREKNRQALHRIILALEFLGRLGLPLRGHRDSGTLLLPPTGTSVIDYTQGNLRATLRLMTACDDKVLREHLLTTGLRTTYISPQAQNELITAMGTVIQNSILDEVKQARFFPFWPTRQQMSLEKSSLQYAYGISAMGLFVSDSSASPRRQI</sequence>
<gene>
    <name evidence="1" type="ORF">HOLleu_44585</name>
</gene>
<protein>
    <submittedName>
        <fullName evidence="1">Uncharacterized protein</fullName>
    </submittedName>
</protein>
<accession>A0A9Q1B9A0</accession>
<comment type="caution">
    <text evidence="1">The sequence shown here is derived from an EMBL/GenBank/DDBJ whole genome shotgun (WGS) entry which is preliminary data.</text>
</comment>
<dbReference type="PANTHER" id="PTHR45749">
    <property type="match status" value="1"/>
</dbReference>
<dbReference type="PANTHER" id="PTHR45749:SF21">
    <property type="entry name" value="DUF4371 DOMAIN-CONTAINING PROTEIN"/>
    <property type="match status" value="1"/>
</dbReference>
<dbReference type="EMBL" id="JAIZAY010001014">
    <property type="protein sequence ID" value="KAJ8017780.1"/>
    <property type="molecule type" value="Genomic_DNA"/>
</dbReference>
<evidence type="ECO:0000313" key="2">
    <source>
        <dbReference type="Proteomes" id="UP001152320"/>
    </source>
</evidence>
<dbReference type="OrthoDB" id="10071114at2759"/>
<proteinExistence type="predicted"/>
<reference evidence="1" key="1">
    <citation type="submission" date="2021-10" db="EMBL/GenBank/DDBJ databases">
        <title>Tropical sea cucumber genome reveals ecological adaptation and Cuvierian tubules defense mechanism.</title>
        <authorList>
            <person name="Chen T."/>
        </authorList>
    </citation>
    <scope>NUCLEOTIDE SEQUENCE</scope>
    <source>
        <strain evidence="1">Nanhai2018</strain>
        <tissue evidence="1">Muscle</tissue>
    </source>
</reference>
<organism evidence="1 2">
    <name type="scientific">Holothuria leucospilota</name>
    <name type="common">Black long sea cucumber</name>
    <name type="synonym">Mertensiothuria leucospilota</name>
    <dbReference type="NCBI Taxonomy" id="206669"/>
    <lineage>
        <taxon>Eukaryota</taxon>
        <taxon>Metazoa</taxon>
        <taxon>Echinodermata</taxon>
        <taxon>Eleutherozoa</taxon>
        <taxon>Echinozoa</taxon>
        <taxon>Holothuroidea</taxon>
        <taxon>Aspidochirotacea</taxon>
        <taxon>Aspidochirotida</taxon>
        <taxon>Holothuriidae</taxon>
        <taxon>Holothuria</taxon>
    </lineage>
</organism>
<keyword evidence="2" id="KW-1185">Reference proteome</keyword>
<evidence type="ECO:0000313" key="1">
    <source>
        <dbReference type="EMBL" id="KAJ8017780.1"/>
    </source>
</evidence>
<dbReference type="Proteomes" id="UP001152320">
    <property type="component" value="Unassembled WGS sequence"/>
</dbReference>
<dbReference type="AlphaFoldDB" id="A0A9Q1B9A0"/>
<name>A0A9Q1B9A0_HOLLE</name>